<reference evidence="3 4" key="1">
    <citation type="submission" date="2019-02" db="EMBL/GenBank/DDBJ databases">
        <title>Deep-cultivation of Planctomycetes and their phenomic and genomic characterization uncovers novel biology.</title>
        <authorList>
            <person name="Wiegand S."/>
            <person name="Jogler M."/>
            <person name="Boedeker C."/>
            <person name="Pinto D."/>
            <person name="Vollmers J."/>
            <person name="Rivas-Marin E."/>
            <person name="Kohn T."/>
            <person name="Peeters S.H."/>
            <person name="Heuer A."/>
            <person name="Rast P."/>
            <person name="Oberbeckmann S."/>
            <person name="Bunk B."/>
            <person name="Jeske O."/>
            <person name="Meyerdierks A."/>
            <person name="Storesund J.E."/>
            <person name="Kallscheuer N."/>
            <person name="Luecker S."/>
            <person name="Lage O.M."/>
            <person name="Pohl T."/>
            <person name="Merkel B.J."/>
            <person name="Hornburger P."/>
            <person name="Mueller R.-W."/>
            <person name="Bruemmer F."/>
            <person name="Labrenz M."/>
            <person name="Spormann A.M."/>
            <person name="Op den Camp H."/>
            <person name="Overmann J."/>
            <person name="Amann R."/>
            <person name="Jetten M.S.M."/>
            <person name="Mascher T."/>
            <person name="Medema M.H."/>
            <person name="Devos D.P."/>
            <person name="Kaster A.-K."/>
            <person name="Ovreas L."/>
            <person name="Rohde M."/>
            <person name="Galperin M.Y."/>
            <person name="Jogler C."/>
        </authorList>
    </citation>
    <scope>NUCLEOTIDE SEQUENCE [LARGE SCALE GENOMIC DNA]</scope>
    <source>
        <strain evidence="3 4">Pan189</strain>
    </source>
</reference>
<proteinExistence type="predicted"/>
<accession>A0A517R6S9</accession>
<evidence type="ECO:0000313" key="3">
    <source>
        <dbReference type="EMBL" id="QDT39590.1"/>
    </source>
</evidence>
<evidence type="ECO:0000259" key="1">
    <source>
        <dbReference type="Pfam" id="PF00501"/>
    </source>
</evidence>
<dbReference type="GO" id="GO:0047475">
    <property type="term" value="F:phenylacetate-CoA ligase activity"/>
    <property type="evidence" value="ECO:0007669"/>
    <property type="project" value="UniProtKB-EC"/>
</dbReference>
<organism evidence="3 4">
    <name type="scientific">Stratiformator vulcanicus</name>
    <dbReference type="NCBI Taxonomy" id="2527980"/>
    <lineage>
        <taxon>Bacteria</taxon>
        <taxon>Pseudomonadati</taxon>
        <taxon>Planctomycetota</taxon>
        <taxon>Planctomycetia</taxon>
        <taxon>Planctomycetales</taxon>
        <taxon>Planctomycetaceae</taxon>
        <taxon>Stratiformator</taxon>
    </lineage>
</organism>
<dbReference type="Gene3D" id="3.30.300.30">
    <property type="match status" value="1"/>
</dbReference>
<dbReference type="InterPro" id="IPR028154">
    <property type="entry name" value="AMP-dep_Lig_C"/>
</dbReference>
<dbReference type="Pfam" id="PF14535">
    <property type="entry name" value="AMP-binding_C_2"/>
    <property type="match status" value="1"/>
</dbReference>
<dbReference type="InterPro" id="IPR000873">
    <property type="entry name" value="AMP-dep_synth/lig_dom"/>
</dbReference>
<dbReference type="Pfam" id="PF00501">
    <property type="entry name" value="AMP-binding"/>
    <property type="match status" value="1"/>
</dbReference>
<gene>
    <name evidence="3" type="ORF">Pan189_39990</name>
</gene>
<keyword evidence="4" id="KW-1185">Reference proteome</keyword>
<dbReference type="RefSeq" id="WP_145365718.1">
    <property type="nucleotide sequence ID" value="NZ_CP036268.1"/>
</dbReference>
<evidence type="ECO:0000259" key="2">
    <source>
        <dbReference type="Pfam" id="PF14535"/>
    </source>
</evidence>
<dbReference type="InterPro" id="IPR045851">
    <property type="entry name" value="AMP-bd_C_sf"/>
</dbReference>
<dbReference type="PANTHER" id="PTHR43845:SF1">
    <property type="entry name" value="BLR5969 PROTEIN"/>
    <property type="match status" value="1"/>
</dbReference>
<feature type="domain" description="AMP-dependent synthetase/ligase" evidence="1">
    <location>
        <begin position="93"/>
        <end position="289"/>
    </location>
</feature>
<dbReference type="EMBL" id="CP036268">
    <property type="protein sequence ID" value="QDT39590.1"/>
    <property type="molecule type" value="Genomic_DNA"/>
</dbReference>
<dbReference type="Proteomes" id="UP000317318">
    <property type="component" value="Chromosome"/>
</dbReference>
<dbReference type="Gene3D" id="3.40.50.12780">
    <property type="entry name" value="N-terminal domain of ligase-like"/>
    <property type="match status" value="1"/>
</dbReference>
<dbReference type="KEGG" id="svp:Pan189_39990"/>
<dbReference type="PANTHER" id="PTHR43845">
    <property type="entry name" value="BLR5969 PROTEIN"/>
    <property type="match status" value="1"/>
</dbReference>
<protein>
    <submittedName>
        <fullName evidence="3">Phenylacetate-coenzyme A ligase</fullName>
        <ecNumber evidence="3">6.2.1.30</ecNumber>
    </submittedName>
</protein>
<dbReference type="AlphaFoldDB" id="A0A517R6S9"/>
<dbReference type="InterPro" id="IPR042099">
    <property type="entry name" value="ANL_N_sf"/>
</dbReference>
<feature type="domain" description="AMP-dependent ligase C-terminal" evidence="2">
    <location>
        <begin position="338"/>
        <end position="424"/>
    </location>
</feature>
<keyword evidence="3" id="KW-0436">Ligase</keyword>
<name>A0A517R6S9_9PLAN</name>
<sequence>MDASIDAWPREAIQRVQNERLRALIDAIVPDNAFYSTKFEHSGIGPRSVRVVDDIHRLPLTTKAELVADQTAHPPYGTNLTFPLIRYSRYHQTSGTTGRPYRVLDTPESWSWFADCWSLIYRMAGLTKDDRIFFPFSFGPFIGFWAAFDGGCRLGNLCIPGGGLSTEARLDLMASNDATFVCCTPTYALRMAEVAESIGFNLKTSAVRALIVAGEPGGNVPATKARIEGAWGATVYDHWGMSELGSLAAAAVGDPEGLYLLETECIAEILNPETLEPVDVGDMGELVVTNLGRIGFPVIRYRTGDLVKASRESPLGYPLLRLEGGILGRADDMITIRGNNVFPSSVEAILREFDEIVEFRLNLETRNSMHHLRLEIEPQSEAAVDALLPKVRRTIKDRLNFQAEVAAVAPGSLPRFELKGRRLVKDDG</sequence>
<dbReference type="OrthoDB" id="580775at2"/>
<dbReference type="EC" id="6.2.1.30" evidence="3"/>
<evidence type="ECO:0000313" key="4">
    <source>
        <dbReference type="Proteomes" id="UP000317318"/>
    </source>
</evidence>
<dbReference type="SUPFAM" id="SSF56801">
    <property type="entry name" value="Acetyl-CoA synthetase-like"/>
    <property type="match status" value="1"/>
</dbReference>